<sequence length="518" mass="54711">MVAGLPEGLVSSKKGVTVGIQVAFRLDADDTLKLWRIYSSGNAAIAENVGRRLENFFWRIAMSERVRERLSGAQIDRQFDSISQGGYIRTTPTPSSRSSTSLGSYDRELTSTSSAKGAVSSSPNSPKAGPVQRGEESEDTSVTPTTQSPCKTCPEDTTKPKENRPATTARPPPILKKLSSGSDQSSKSSSILSPASRGLWSTVGAGSEEAVSFDDDATPTELPVPIAGKSTRRSITTRFNEEVAVSIPKVSTVSRSSGGRLSGETSQRAGRRNPIVVASTAANKRRPPVMRQRSSQVTPIGASKDASSRTSSSPNVARSMKPTFTTAARSPGQETEALSAVHLHASSPQPSMRRQGSSPSPPSSSSRTEDFGSERAGAQKSSAKPIAGPILTEETVDANSEVAKPLVDPDFRSKFVDKTRPSNRSVTNISSFAHKSSAAMPTAASFQALGTLDTGQSSPTAGKNKGKKAFKNEVVPLKAPASAGPEPPAEASQPLPRTKSQLTLLLEREKNRPAGQEH</sequence>
<dbReference type="Proteomes" id="UP000664534">
    <property type="component" value="Unassembled WGS sequence"/>
</dbReference>
<feature type="compositionally biased region" description="Low complexity" evidence="1">
    <location>
        <begin position="346"/>
        <end position="366"/>
    </location>
</feature>
<dbReference type="OrthoDB" id="5424234at2759"/>
<feature type="region of interest" description="Disordered" evidence="1">
    <location>
        <begin position="83"/>
        <end position="518"/>
    </location>
</feature>
<feature type="compositionally biased region" description="Basic and acidic residues" evidence="1">
    <location>
        <begin position="153"/>
        <end position="164"/>
    </location>
</feature>
<feature type="compositionally biased region" description="Polar residues" evidence="1">
    <location>
        <begin position="249"/>
        <end position="268"/>
    </location>
</feature>
<protein>
    <recommendedName>
        <fullName evidence="4">Nitrogen regulatory protein areA GATA-like domain-containing protein</fullName>
    </recommendedName>
</protein>
<feature type="compositionally biased region" description="Low complexity" evidence="1">
    <location>
        <begin position="479"/>
        <end position="494"/>
    </location>
</feature>
<dbReference type="EMBL" id="CAJPDT010000056">
    <property type="protein sequence ID" value="CAF9930169.1"/>
    <property type="molecule type" value="Genomic_DNA"/>
</dbReference>
<dbReference type="AlphaFoldDB" id="A0A8H3FT59"/>
<feature type="compositionally biased region" description="Low complexity" evidence="1">
    <location>
        <begin position="303"/>
        <end position="313"/>
    </location>
</feature>
<feature type="compositionally biased region" description="Basic and acidic residues" evidence="1">
    <location>
        <begin position="506"/>
        <end position="518"/>
    </location>
</feature>
<organism evidence="2 3">
    <name type="scientific">Imshaugia aleurites</name>
    <dbReference type="NCBI Taxonomy" id="172621"/>
    <lineage>
        <taxon>Eukaryota</taxon>
        <taxon>Fungi</taxon>
        <taxon>Dikarya</taxon>
        <taxon>Ascomycota</taxon>
        <taxon>Pezizomycotina</taxon>
        <taxon>Lecanoromycetes</taxon>
        <taxon>OSLEUM clade</taxon>
        <taxon>Lecanoromycetidae</taxon>
        <taxon>Lecanorales</taxon>
        <taxon>Lecanorineae</taxon>
        <taxon>Parmeliaceae</taxon>
        <taxon>Imshaugia</taxon>
    </lineage>
</organism>
<keyword evidence="3" id="KW-1185">Reference proteome</keyword>
<evidence type="ECO:0000313" key="2">
    <source>
        <dbReference type="EMBL" id="CAF9930169.1"/>
    </source>
</evidence>
<feature type="compositionally biased region" description="Polar residues" evidence="1">
    <location>
        <begin position="140"/>
        <end position="150"/>
    </location>
</feature>
<name>A0A8H3FT59_9LECA</name>
<feature type="compositionally biased region" description="Low complexity" evidence="1">
    <location>
        <begin position="89"/>
        <end position="101"/>
    </location>
</feature>
<gene>
    <name evidence="2" type="ORF">IMSHALPRED_008098</name>
</gene>
<evidence type="ECO:0008006" key="4">
    <source>
        <dbReference type="Google" id="ProtNLM"/>
    </source>
</evidence>
<comment type="caution">
    <text evidence="2">The sequence shown here is derived from an EMBL/GenBank/DDBJ whole genome shotgun (WGS) entry which is preliminary data.</text>
</comment>
<reference evidence="2" key="1">
    <citation type="submission" date="2021-03" db="EMBL/GenBank/DDBJ databases">
        <authorList>
            <person name="Tagirdzhanova G."/>
        </authorList>
    </citation>
    <scope>NUCLEOTIDE SEQUENCE</scope>
</reference>
<feature type="compositionally biased region" description="Polar residues" evidence="1">
    <location>
        <begin position="422"/>
        <end position="434"/>
    </location>
</feature>
<evidence type="ECO:0000313" key="3">
    <source>
        <dbReference type="Proteomes" id="UP000664534"/>
    </source>
</evidence>
<feature type="compositionally biased region" description="Low complexity" evidence="1">
    <location>
        <begin position="111"/>
        <end position="125"/>
    </location>
</feature>
<evidence type="ECO:0000256" key="1">
    <source>
        <dbReference type="SAM" id="MobiDB-lite"/>
    </source>
</evidence>
<accession>A0A8H3FT59</accession>
<proteinExistence type="predicted"/>
<feature type="compositionally biased region" description="Low complexity" evidence="1">
    <location>
        <begin position="175"/>
        <end position="196"/>
    </location>
</feature>
<feature type="compositionally biased region" description="Basic and acidic residues" evidence="1">
    <location>
        <begin position="407"/>
        <end position="420"/>
    </location>
</feature>